<evidence type="ECO:0000256" key="5">
    <source>
        <dbReference type="ARBA" id="ARBA00023242"/>
    </source>
</evidence>
<feature type="domain" description="Xylanolytic transcriptional activator regulatory" evidence="7">
    <location>
        <begin position="201"/>
        <end position="276"/>
    </location>
</feature>
<dbReference type="InterPro" id="IPR050987">
    <property type="entry name" value="AtrR-like"/>
</dbReference>
<dbReference type="GO" id="GO:0005634">
    <property type="term" value="C:nucleus"/>
    <property type="evidence" value="ECO:0007669"/>
    <property type="project" value="UniProtKB-SubCell"/>
</dbReference>
<keyword evidence="4" id="KW-0804">Transcription</keyword>
<evidence type="ECO:0000259" key="7">
    <source>
        <dbReference type="SMART" id="SM00906"/>
    </source>
</evidence>
<feature type="non-terminal residue" evidence="8">
    <location>
        <position position="519"/>
    </location>
</feature>
<keyword evidence="6" id="KW-0472">Membrane</keyword>
<proteinExistence type="predicted"/>
<dbReference type="InterPro" id="IPR007219">
    <property type="entry name" value="XnlR_reg_dom"/>
</dbReference>
<keyword evidence="6" id="KW-0812">Transmembrane</keyword>
<feature type="transmembrane region" description="Helical" evidence="6">
    <location>
        <begin position="436"/>
        <end position="455"/>
    </location>
</feature>
<keyword evidence="3" id="KW-0238">DNA-binding</keyword>
<organism evidence="8 9">
    <name type="scientific">Clonostachys rhizophaga</name>
    <dbReference type="NCBI Taxonomy" id="160324"/>
    <lineage>
        <taxon>Eukaryota</taxon>
        <taxon>Fungi</taxon>
        <taxon>Dikarya</taxon>
        <taxon>Ascomycota</taxon>
        <taxon>Pezizomycotina</taxon>
        <taxon>Sordariomycetes</taxon>
        <taxon>Hypocreomycetidae</taxon>
        <taxon>Hypocreales</taxon>
        <taxon>Bionectriaceae</taxon>
        <taxon>Clonostachys</taxon>
    </lineage>
</organism>
<evidence type="ECO:0000256" key="4">
    <source>
        <dbReference type="ARBA" id="ARBA00023163"/>
    </source>
</evidence>
<evidence type="ECO:0000256" key="6">
    <source>
        <dbReference type="SAM" id="Phobius"/>
    </source>
</evidence>
<dbReference type="Pfam" id="PF04082">
    <property type="entry name" value="Fungal_trans"/>
    <property type="match status" value="1"/>
</dbReference>
<dbReference type="PANTHER" id="PTHR46910:SF37">
    <property type="entry name" value="ZN(II)2CYS6 TRANSCRIPTION FACTOR (EUROFUNG)"/>
    <property type="match status" value="1"/>
</dbReference>
<dbReference type="Proteomes" id="UP000696573">
    <property type="component" value="Unassembled WGS sequence"/>
</dbReference>
<dbReference type="PANTHER" id="PTHR46910">
    <property type="entry name" value="TRANSCRIPTION FACTOR PDR1"/>
    <property type="match status" value="1"/>
</dbReference>
<dbReference type="CDD" id="cd12148">
    <property type="entry name" value="fungal_TF_MHR"/>
    <property type="match status" value="1"/>
</dbReference>
<gene>
    <name evidence="8" type="ORF">CRHIZ90672A_00014705</name>
</gene>
<evidence type="ECO:0000256" key="2">
    <source>
        <dbReference type="ARBA" id="ARBA00023015"/>
    </source>
</evidence>
<dbReference type="GO" id="GO:0003700">
    <property type="term" value="F:DNA-binding transcription factor activity"/>
    <property type="evidence" value="ECO:0007669"/>
    <property type="project" value="InterPro"/>
</dbReference>
<protein>
    <recommendedName>
        <fullName evidence="7">Xylanolytic transcriptional activator regulatory domain-containing protein</fullName>
    </recommendedName>
</protein>
<evidence type="ECO:0000256" key="3">
    <source>
        <dbReference type="ARBA" id="ARBA00023125"/>
    </source>
</evidence>
<keyword evidence="6" id="KW-1133">Transmembrane helix</keyword>
<dbReference type="GO" id="GO:0008270">
    <property type="term" value="F:zinc ion binding"/>
    <property type="evidence" value="ECO:0007669"/>
    <property type="project" value="InterPro"/>
</dbReference>
<sequence length="519" mass="58159">LDEPNGQHNLAYSEGLRLLNGLPLLSEEGQEWIQSKAGSRLPPTVINKFRLPWQNCYTTISSPESKKIQVNDLRNLQLPARKAVATLATVFCSTIQSLIFPVLSHDLFVGGTLDLAYQKTGIEQPGADSAGACVHALLAMISVFGHESDNEAPNRWVTPQKHALEAEAYLPSILREMTVNGLEALMMLTVYKYFMGDLQSASILVSASSRLIYRLGAHIPPTPSHPYDKRIPLHHIRDLFWVCYSFDKDLAHRLGQPPIINDDYCDLTLPPDYVQMQSFNIQGSNILAVSESTIVPLYPWDLRLSTIKSRVSGALHSVNASKQPQTEILRRIRCLDEELEDWRLSLPVDHRPTLSFLKRTPVDIHMNTQAVMLRLAYHHCVILIHQARSRILELTSLMSTGVSGERDVDISLMMDASKSTLLYLQKALPVVAHECFWVIIFYPLTAIFTIFFGALSNPLMVSVTEDLELLQNFPRVLRQIPIRTLTIAEIAQLEFLDELVVALGELSLAAVQKATHSVS</sequence>
<dbReference type="GO" id="GO:0006351">
    <property type="term" value="P:DNA-templated transcription"/>
    <property type="evidence" value="ECO:0007669"/>
    <property type="project" value="InterPro"/>
</dbReference>
<keyword evidence="9" id="KW-1185">Reference proteome</keyword>
<dbReference type="GO" id="GO:0003677">
    <property type="term" value="F:DNA binding"/>
    <property type="evidence" value="ECO:0007669"/>
    <property type="project" value="UniProtKB-KW"/>
</dbReference>
<dbReference type="OrthoDB" id="4116913at2759"/>
<evidence type="ECO:0000256" key="1">
    <source>
        <dbReference type="ARBA" id="ARBA00004123"/>
    </source>
</evidence>
<evidence type="ECO:0000313" key="8">
    <source>
        <dbReference type="EMBL" id="CAH0024684.1"/>
    </source>
</evidence>
<comment type="subcellular location">
    <subcellularLocation>
        <location evidence="1">Nucleus</location>
    </subcellularLocation>
</comment>
<keyword evidence="5" id="KW-0539">Nucleus</keyword>
<feature type="non-terminal residue" evidence="8">
    <location>
        <position position="1"/>
    </location>
</feature>
<dbReference type="AlphaFoldDB" id="A0A9N9YPW2"/>
<keyword evidence="2" id="KW-0805">Transcription regulation</keyword>
<evidence type="ECO:0000313" key="9">
    <source>
        <dbReference type="Proteomes" id="UP000696573"/>
    </source>
</evidence>
<comment type="caution">
    <text evidence="8">The sequence shown here is derived from an EMBL/GenBank/DDBJ whole genome shotgun (WGS) entry which is preliminary data.</text>
</comment>
<accession>A0A9N9YPW2</accession>
<dbReference type="EMBL" id="CABFNQ020000699">
    <property type="protein sequence ID" value="CAH0024684.1"/>
    <property type="molecule type" value="Genomic_DNA"/>
</dbReference>
<reference evidence="8" key="1">
    <citation type="submission" date="2021-10" db="EMBL/GenBank/DDBJ databases">
        <authorList>
            <person name="Piombo E."/>
        </authorList>
    </citation>
    <scope>NUCLEOTIDE SEQUENCE</scope>
</reference>
<name>A0A9N9YPW2_9HYPO</name>
<dbReference type="SMART" id="SM00906">
    <property type="entry name" value="Fungal_trans"/>
    <property type="match status" value="1"/>
</dbReference>